<evidence type="ECO:0000256" key="2">
    <source>
        <dbReference type="ARBA" id="ARBA00022438"/>
    </source>
</evidence>
<comment type="cofactor">
    <cofactor evidence="8">
        <name>a divalent metal cation</name>
        <dbReference type="ChEBI" id="CHEBI:60240"/>
    </cofactor>
    <text evidence="8">Binds 2 divalent metal cations per subunit.</text>
</comment>
<dbReference type="EMBL" id="LYDR01000137">
    <property type="protein sequence ID" value="ODA29320.1"/>
    <property type="molecule type" value="Genomic_DNA"/>
</dbReference>
<dbReference type="AlphaFoldDB" id="A0A1C3E7U4"/>
<dbReference type="InterPro" id="IPR008007">
    <property type="entry name" value="Peptidase_M42"/>
</dbReference>
<evidence type="ECO:0000256" key="3">
    <source>
        <dbReference type="ARBA" id="ARBA00022670"/>
    </source>
</evidence>
<evidence type="ECO:0000313" key="10">
    <source>
        <dbReference type="Proteomes" id="UP000094828"/>
    </source>
</evidence>
<dbReference type="Pfam" id="PF05343">
    <property type="entry name" value="Peptidase_M42"/>
    <property type="match status" value="1"/>
</dbReference>
<sequence>MPLSELDRKFLDDLLAAPSPSGYEQPIQDVVRAYAAGFAETVTTDRHGNVMACVNPQGQVRIMLAGHCDQIGLIVKNIDEKGFIWVQTIGGWDPMVLLGQRVQVWTRSGPIPGIMARKPIHLQSPEDRKAVPEIKNLWVDIGALNGEEARAAVRVGDVITCELHQQTMRNGFVSGVAMDDKVGVWTVFTAARRAALQSPKAAIYAVSTVQEEIGLRGVQTSAAAIRPQIGLVTDVTHATDCPTIDENQHGRIKLGQGPVVYRGPNTNPRVFDLIEEEAAKHGIPYQLASLGTPASNDAAQLQLAGDGVAMGLICIPNRYMHSPVEMVSLEDLDHAANLMAAFCVRIQDDTNLIP</sequence>
<feature type="binding site" evidence="8">
    <location>
        <position position="179"/>
    </location>
    <ligand>
        <name>Zn(2+)</name>
        <dbReference type="ChEBI" id="CHEBI:29105"/>
        <label>2</label>
    </ligand>
</feature>
<dbReference type="PANTHER" id="PTHR32481">
    <property type="entry name" value="AMINOPEPTIDASE"/>
    <property type="match status" value="1"/>
</dbReference>
<feature type="binding site" evidence="8">
    <location>
        <position position="234"/>
    </location>
    <ligand>
        <name>Zn(2+)</name>
        <dbReference type="ChEBI" id="CHEBI:29105"/>
        <label>1</label>
    </ligand>
</feature>
<evidence type="ECO:0000256" key="6">
    <source>
        <dbReference type="PIRNR" id="PIRNR001123"/>
    </source>
</evidence>
<dbReference type="PANTHER" id="PTHR32481:SF20">
    <property type="entry name" value="AMINOPEPTIDASE YSDC"/>
    <property type="match status" value="1"/>
</dbReference>
<name>A0A1C3E7U4_9PLAN</name>
<dbReference type="RefSeq" id="WP_013109641.1">
    <property type="nucleotide sequence ID" value="NZ_LYDR01000137.1"/>
</dbReference>
<keyword evidence="10" id="KW-1185">Reference proteome</keyword>
<dbReference type="Gene3D" id="2.40.30.40">
    <property type="entry name" value="Peptidase M42, domain 2"/>
    <property type="match status" value="1"/>
</dbReference>
<dbReference type="InterPro" id="IPR051464">
    <property type="entry name" value="Peptidase_M42_aminopept"/>
</dbReference>
<organism evidence="9 10">
    <name type="scientific">Planctopirus hydrillae</name>
    <dbReference type="NCBI Taxonomy" id="1841610"/>
    <lineage>
        <taxon>Bacteria</taxon>
        <taxon>Pseudomonadati</taxon>
        <taxon>Planctomycetota</taxon>
        <taxon>Planctomycetia</taxon>
        <taxon>Planctomycetales</taxon>
        <taxon>Planctomycetaceae</taxon>
        <taxon>Planctopirus</taxon>
    </lineage>
</organism>
<keyword evidence="3" id="KW-0645">Protease</keyword>
<dbReference type="SUPFAM" id="SSF53187">
    <property type="entry name" value="Zn-dependent exopeptidases"/>
    <property type="match status" value="1"/>
</dbReference>
<dbReference type="GO" id="GO:0046872">
    <property type="term" value="F:metal ion binding"/>
    <property type="evidence" value="ECO:0007669"/>
    <property type="project" value="UniProtKB-UniRule"/>
</dbReference>
<dbReference type="GO" id="GO:0006508">
    <property type="term" value="P:proteolysis"/>
    <property type="evidence" value="ECO:0007669"/>
    <property type="project" value="UniProtKB-KW"/>
</dbReference>
<dbReference type="InterPro" id="IPR023367">
    <property type="entry name" value="Peptidase_M42_dom2"/>
</dbReference>
<dbReference type="Gene3D" id="3.40.630.10">
    <property type="entry name" value="Zn peptidases"/>
    <property type="match status" value="1"/>
</dbReference>
<reference evidence="9 10" key="1">
    <citation type="submission" date="2016-05" db="EMBL/GenBank/DDBJ databases">
        <title>Genomic and physiological characterization of Planctopirus sp. isolated from fresh water lake.</title>
        <authorList>
            <person name="Subhash Y."/>
            <person name="Ramana C."/>
        </authorList>
    </citation>
    <scope>NUCLEOTIDE SEQUENCE [LARGE SCALE GENOMIC DNA]</scope>
    <source>
        <strain evidence="9 10">JC280</strain>
    </source>
</reference>
<dbReference type="PIRSF" id="PIRSF001123">
    <property type="entry name" value="PepA_GA"/>
    <property type="match status" value="1"/>
</dbReference>
<gene>
    <name evidence="9" type="ORF">A6X21_09340</name>
</gene>
<feature type="binding site" evidence="8">
    <location>
        <position position="179"/>
    </location>
    <ligand>
        <name>Zn(2+)</name>
        <dbReference type="ChEBI" id="CHEBI:29105"/>
        <label>1</label>
    </ligand>
</feature>
<comment type="caution">
    <text evidence="9">The sequence shown here is derived from an EMBL/GenBank/DDBJ whole genome shotgun (WGS) entry which is preliminary data.</text>
</comment>
<dbReference type="GO" id="GO:0004177">
    <property type="term" value="F:aminopeptidase activity"/>
    <property type="evidence" value="ECO:0007669"/>
    <property type="project" value="UniProtKB-UniRule"/>
</dbReference>
<dbReference type="Proteomes" id="UP000094828">
    <property type="component" value="Unassembled WGS sequence"/>
</dbReference>
<evidence type="ECO:0000256" key="8">
    <source>
        <dbReference type="PIRSR" id="PIRSR001123-2"/>
    </source>
</evidence>
<dbReference type="SUPFAM" id="SSF101821">
    <property type="entry name" value="Aminopeptidase/glucanase lid domain"/>
    <property type="match status" value="1"/>
</dbReference>
<feature type="binding site" evidence="8">
    <location>
        <position position="321"/>
    </location>
    <ligand>
        <name>Zn(2+)</name>
        <dbReference type="ChEBI" id="CHEBI:29105"/>
        <label>2</label>
    </ligand>
</feature>
<feature type="active site" description="Proton acceptor" evidence="7">
    <location>
        <position position="211"/>
    </location>
</feature>
<keyword evidence="2" id="KW-0031">Aminopeptidase</keyword>
<feature type="binding site" evidence="8">
    <location>
        <position position="67"/>
    </location>
    <ligand>
        <name>Zn(2+)</name>
        <dbReference type="ChEBI" id="CHEBI:29105"/>
        <label>1</label>
    </ligand>
</feature>
<accession>A0A1C3E7U4</accession>
<dbReference type="CDD" id="cd05656">
    <property type="entry name" value="M42_Frv"/>
    <property type="match status" value="1"/>
</dbReference>
<evidence type="ECO:0000256" key="5">
    <source>
        <dbReference type="ARBA" id="ARBA00022801"/>
    </source>
</evidence>
<evidence type="ECO:0000313" key="9">
    <source>
        <dbReference type="EMBL" id="ODA29320.1"/>
    </source>
</evidence>
<dbReference type="OrthoDB" id="9772053at2"/>
<keyword evidence="4 8" id="KW-0479">Metal-binding</keyword>
<evidence type="ECO:0000256" key="4">
    <source>
        <dbReference type="ARBA" id="ARBA00022723"/>
    </source>
</evidence>
<feature type="binding site" evidence="8">
    <location>
        <position position="212"/>
    </location>
    <ligand>
        <name>Zn(2+)</name>
        <dbReference type="ChEBI" id="CHEBI:29105"/>
        <label>2</label>
    </ligand>
</feature>
<evidence type="ECO:0000256" key="7">
    <source>
        <dbReference type="PIRSR" id="PIRSR001123-1"/>
    </source>
</evidence>
<keyword evidence="5 9" id="KW-0378">Hydrolase</keyword>
<proteinExistence type="inferred from homology"/>
<comment type="similarity">
    <text evidence="1 6">Belongs to the peptidase M42 family.</text>
</comment>
<evidence type="ECO:0000256" key="1">
    <source>
        <dbReference type="ARBA" id="ARBA00006272"/>
    </source>
</evidence>
<protein>
    <submittedName>
        <fullName evidence="9">Hydrolase</fullName>
    </submittedName>
</protein>